<name>A0A3G4ZNY5_9VIRU</name>
<reference evidence="1" key="1">
    <citation type="submission" date="2018-10" db="EMBL/GenBank/DDBJ databases">
        <title>Hidden diversity of soil giant viruses.</title>
        <authorList>
            <person name="Schulz F."/>
            <person name="Alteio L."/>
            <person name="Goudeau D."/>
            <person name="Ryan E.M."/>
            <person name="Malmstrom R.R."/>
            <person name="Blanchard J."/>
            <person name="Woyke T."/>
        </authorList>
    </citation>
    <scope>NUCLEOTIDE SEQUENCE</scope>
    <source>
        <strain evidence="1">TEV1</strain>
    </source>
</reference>
<proteinExistence type="predicted"/>
<evidence type="ECO:0000313" key="1">
    <source>
        <dbReference type="EMBL" id="AYV76602.1"/>
    </source>
</evidence>
<gene>
    <name evidence="1" type="ORF">Terrestrivirus9_39</name>
</gene>
<dbReference type="EMBL" id="MK071987">
    <property type="protein sequence ID" value="AYV76602.1"/>
    <property type="molecule type" value="Genomic_DNA"/>
</dbReference>
<accession>A0A3G4ZNY5</accession>
<organism evidence="1">
    <name type="scientific">Terrestrivirus sp</name>
    <dbReference type="NCBI Taxonomy" id="2487775"/>
    <lineage>
        <taxon>Viruses</taxon>
        <taxon>Varidnaviria</taxon>
        <taxon>Bamfordvirae</taxon>
        <taxon>Nucleocytoviricota</taxon>
        <taxon>Megaviricetes</taxon>
        <taxon>Imitervirales</taxon>
        <taxon>Mimiviridae</taxon>
        <taxon>Klosneuvirinae</taxon>
    </lineage>
</organism>
<sequence>MAQNNKSVDLVQLKKTFKETIYGFIDTCIPLRTEDNYLYFLSSSNQLYGFDTKKNCFFEPSSTNKYTLINECIDLYFTDIIKTSLEEKVNVKFDDLSELILRFNYKEKHIGKKFFYCRSNSTIYVWNMINSKWESGEVDTLRYLFSNNDILQDNTKIYKSTRVTSFEDLDIEMDDLEEVSARFKDGSIHYLHKVQNKIYSLNFLKNYWYIPEEQIQKQILTYIKKTSEKSEKSENTEKLVEAPLE</sequence>
<protein>
    <submittedName>
        <fullName evidence="1">Uncharacterized protein</fullName>
    </submittedName>
</protein>